<evidence type="ECO:0000313" key="9">
    <source>
        <dbReference type="Proteomes" id="UP000707138"/>
    </source>
</evidence>
<proteinExistence type="inferred from homology"/>
<dbReference type="NCBIfam" id="TIGR00154">
    <property type="entry name" value="ispE"/>
    <property type="match status" value="1"/>
</dbReference>
<dbReference type="InterPro" id="IPR014721">
    <property type="entry name" value="Ribsml_uS5_D2-typ_fold_subgr"/>
</dbReference>
<dbReference type="PANTHER" id="PTHR43527">
    <property type="entry name" value="4-DIPHOSPHOCYTIDYL-2-C-METHYL-D-ERYTHRITOL KINASE, CHLOROPLASTIC"/>
    <property type="match status" value="1"/>
</dbReference>
<dbReference type="EC" id="2.7.1.148" evidence="6"/>
<feature type="active site" evidence="6">
    <location>
        <position position="11"/>
    </location>
</feature>
<comment type="pathway">
    <text evidence="6">Isoprenoid biosynthesis; isopentenyl diphosphate biosynthesis via DXP pathway; isopentenyl diphosphate from 1-deoxy-D-xylulose 5-phosphate: step 3/6.</text>
</comment>
<evidence type="ECO:0000256" key="2">
    <source>
        <dbReference type="ARBA" id="ARBA00022679"/>
    </source>
</evidence>
<keyword evidence="4 6" id="KW-0418">Kinase</keyword>
<feature type="domain" description="GHMP kinase N-terminal" evidence="7">
    <location>
        <begin position="73"/>
        <end position="151"/>
    </location>
</feature>
<keyword evidence="3 6" id="KW-0547">Nucleotide-binding</keyword>
<dbReference type="SUPFAM" id="SSF54211">
    <property type="entry name" value="Ribosomal protein S5 domain 2-like"/>
    <property type="match status" value="1"/>
</dbReference>
<evidence type="ECO:0000256" key="5">
    <source>
        <dbReference type="ARBA" id="ARBA00022840"/>
    </source>
</evidence>
<keyword evidence="5 6" id="KW-0067">ATP-binding</keyword>
<comment type="catalytic activity">
    <reaction evidence="6">
        <text>4-CDP-2-C-methyl-D-erythritol + ATP = 4-CDP-2-C-methyl-D-erythritol 2-phosphate + ADP + H(+)</text>
        <dbReference type="Rhea" id="RHEA:18437"/>
        <dbReference type="ChEBI" id="CHEBI:15378"/>
        <dbReference type="ChEBI" id="CHEBI:30616"/>
        <dbReference type="ChEBI" id="CHEBI:57823"/>
        <dbReference type="ChEBI" id="CHEBI:57919"/>
        <dbReference type="ChEBI" id="CHEBI:456216"/>
        <dbReference type="EC" id="2.7.1.148"/>
    </reaction>
</comment>
<dbReference type="Gene3D" id="3.30.70.890">
    <property type="entry name" value="GHMP kinase, C-terminal domain"/>
    <property type="match status" value="1"/>
</dbReference>
<feature type="binding site" evidence="6">
    <location>
        <begin position="101"/>
        <end position="111"/>
    </location>
    <ligand>
        <name>ATP</name>
        <dbReference type="ChEBI" id="CHEBI:30616"/>
    </ligand>
</feature>
<protein>
    <recommendedName>
        <fullName evidence="1 6">4-diphosphocytidyl-2-C-methyl-D-erythritol kinase</fullName>
        <shortName evidence="6">CMK</shortName>
        <ecNumber evidence="6">2.7.1.148</ecNumber>
    </recommendedName>
    <alternativeName>
        <fullName evidence="6">4-(cytidine-5'-diphospho)-2-C-methyl-D-erythritol kinase</fullName>
    </alternativeName>
</protein>
<dbReference type="InterPro" id="IPR036554">
    <property type="entry name" value="GHMP_kinase_C_sf"/>
</dbReference>
<dbReference type="InterPro" id="IPR006204">
    <property type="entry name" value="GHMP_kinase_N_dom"/>
</dbReference>
<name>A0ABS2GHB7_9FIRM</name>
<keyword evidence="6" id="KW-0414">Isoprene biosynthesis</keyword>
<feature type="active site" evidence="6">
    <location>
        <position position="143"/>
    </location>
</feature>
<comment type="similarity">
    <text evidence="6">Belongs to the GHMP kinase family. IspE subfamily.</text>
</comment>
<dbReference type="InterPro" id="IPR004424">
    <property type="entry name" value="IspE"/>
</dbReference>
<dbReference type="RefSeq" id="WP_205087942.1">
    <property type="nucleotide sequence ID" value="NZ_CAUGKU010000001.1"/>
</dbReference>
<evidence type="ECO:0000256" key="4">
    <source>
        <dbReference type="ARBA" id="ARBA00022777"/>
    </source>
</evidence>
<evidence type="ECO:0000256" key="6">
    <source>
        <dbReference type="HAMAP-Rule" id="MF_00061"/>
    </source>
</evidence>
<dbReference type="Proteomes" id="UP000707138">
    <property type="component" value="Unassembled WGS sequence"/>
</dbReference>
<dbReference type="PANTHER" id="PTHR43527:SF2">
    <property type="entry name" value="4-DIPHOSPHOCYTIDYL-2-C-METHYL-D-ERYTHRITOL KINASE, CHLOROPLASTIC"/>
    <property type="match status" value="1"/>
</dbReference>
<comment type="caution">
    <text evidence="8">The sequence shown here is derived from an EMBL/GenBank/DDBJ whole genome shotgun (WGS) entry which is preliminary data.</text>
</comment>
<evidence type="ECO:0000313" key="8">
    <source>
        <dbReference type="EMBL" id="MBM6912932.1"/>
    </source>
</evidence>
<dbReference type="InterPro" id="IPR020568">
    <property type="entry name" value="Ribosomal_Su5_D2-typ_SF"/>
</dbReference>
<evidence type="ECO:0000259" key="7">
    <source>
        <dbReference type="Pfam" id="PF00288"/>
    </source>
</evidence>
<organism evidence="8 9">
    <name type="scientific">Veillonella magna</name>
    <dbReference type="NCBI Taxonomy" id="464322"/>
    <lineage>
        <taxon>Bacteria</taxon>
        <taxon>Bacillati</taxon>
        <taxon>Bacillota</taxon>
        <taxon>Negativicutes</taxon>
        <taxon>Veillonellales</taxon>
        <taxon>Veillonellaceae</taxon>
        <taxon>Veillonella</taxon>
    </lineage>
</organism>
<gene>
    <name evidence="6 8" type="primary">ispE</name>
    <name evidence="8" type="ORF">H6A01_06290</name>
</gene>
<comment type="function">
    <text evidence="6">Catalyzes the phosphorylation of the position 2 hydroxy group of 4-diphosphocytidyl-2C-methyl-D-erythritol.</text>
</comment>
<keyword evidence="2 6" id="KW-0808">Transferase</keyword>
<evidence type="ECO:0000256" key="1">
    <source>
        <dbReference type="ARBA" id="ARBA00017473"/>
    </source>
</evidence>
<dbReference type="GO" id="GO:0050515">
    <property type="term" value="F:4-(cytidine 5'-diphospho)-2-C-methyl-D-erythritol kinase activity"/>
    <property type="evidence" value="ECO:0007669"/>
    <property type="project" value="UniProtKB-EC"/>
</dbReference>
<accession>A0ABS2GHB7</accession>
<dbReference type="Pfam" id="PF00288">
    <property type="entry name" value="GHMP_kinases_N"/>
    <property type="match status" value="1"/>
</dbReference>
<dbReference type="PIRSF" id="PIRSF010376">
    <property type="entry name" value="IspE"/>
    <property type="match status" value="1"/>
</dbReference>
<dbReference type="SUPFAM" id="SSF55060">
    <property type="entry name" value="GHMP Kinase, C-terminal domain"/>
    <property type="match status" value="1"/>
</dbReference>
<keyword evidence="9" id="KW-1185">Reference proteome</keyword>
<evidence type="ECO:0000256" key="3">
    <source>
        <dbReference type="ARBA" id="ARBA00022741"/>
    </source>
</evidence>
<dbReference type="Gene3D" id="3.30.230.10">
    <property type="match status" value="1"/>
</dbReference>
<dbReference type="EMBL" id="JACJLA010000010">
    <property type="protein sequence ID" value="MBM6912932.1"/>
    <property type="molecule type" value="Genomic_DNA"/>
</dbReference>
<dbReference type="HAMAP" id="MF_00061">
    <property type="entry name" value="IspE"/>
    <property type="match status" value="1"/>
</dbReference>
<reference evidence="8 9" key="1">
    <citation type="journal article" date="2021" name="Sci. Rep.">
        <title>The distribution of antibiotic resistance genes in chicken gut microbiota commensals.</title>
        <authorList>
            <person name="Juricova H."/>
            <person name="Matiasovicova J."/>
            <person name="Kubasova T."/>
            <person name="Cejkova D."/>
            <person name="Rychlik I."/>
        </authorList>
    </citation>
    <scope>NUCLEOTIDE SEQUENCE [LARGE SCALE GENOMIC DNA]</scope>
    <source>
        <strain evidence="8 9">An537</strain>
    </source>
</reference>
<sequence length="297" mass="32269">MNSVVQHSISKINIGLAILNKRADGYHAIDTIFQSIHLGDTIYFAKHHSVVFSGIAPELPPYMNDMIPYDESNLAMKALRAVQNYTGCTTGGAIHLLKRVPPAAGLGGGSGDAAAMLLGLNTFWDLRLTEAELFQLAKTLGSDVPFLLKGGTARGTSRGEELRYLPTGKAHWLLLVKPEISVSTGAAYNRFNGISAFNSTTIDAVEKSMNDGRMDEAMQRSGNTFEELLFPNNEELAQCKAFFADRGHTVVMTGSGPTMAVYLNQARDALDLQEEIKAAGHNWLSLITRTHAKEELA</sequence>